<dbReference type="EMBL" id="JABFDB010000008">
    <property type="protein sequence ID" value="NYZ20593.1"/>
    <property type="molecule type" value="Genomic_DNA"/>
</dbReference>
<gene>
    <name evidence="4" type="ORF">HND93_12800</name>
</gene>
<keyword evidence="1" id="KW-0808">Transferase</keyword>
<dbReference type="PROSITE" id="PS51186">
    <property type="entry name" value="GNAT"/>
    <property type="match status" value="1"/>
</dbReference>
<organism evidence="4 5">
    <name type="scientific">Azospirillum oleiclasticum</name>
    <dbReference type="NCBI Taxonomy" id="2735135"/>
    <lineage>
        <taxon>Bacteria</taxon>
        <taxon>Pseudomonadati</taxon>
        <taxon>Pseudomonadota</taxon>
        <taxon>Alphaproteobacteria</taxon>
        <taxon>Rhodospirillales</taxon>
        <taxon>Azospirillaceae</taxon>
        <taxon>Azospirillum</taxon>
    </lineage>
</organism>
<proteinExistence type="predicted"/>
<dbReference type="InterPro" id="IPR016181">
    <property type="entry name" value="Acyl_CoA_acyltransferase"/>
</dbReference>
<keyword evidence="2" id="KW-0012">Acyltransferase</keyword>
<sequence length="149" mass="16645">MPGPGGLRITVRRAVEADAPRCADIFLEGRRSAFPWQPAERFRLDDYYDCTADTDVLVAELDGIIVGFVAIDSPDHVIHALFIDRHWQNRGIGSHLLGRALLALQGAAQLTCSVRNRAARAFYEHQGWTPVPAEEADAHVVYRKMPVWP</sequence>
<feature type="domain" description="N-acetyltransferase" evidence="3">
    <location>
        <begin position="9"/>
        <end position="148"/>
    </location>
</feature>
<reference evidence="4 5" key="1">
    <citation type="submission" date="2020-05" db="EMBL/GenBank/DDBJ databases">
        <title>Azospirillum oleiclasticum sp. nov, a nitrogen-fixing and heavy crude oil-emulsifying bacterium isolated from the crude oil of Yumen Oilfield.</title>
        <authorList>
            <person name="Wu D."/>
            <person name="Cai M."/>
            <person name="Zhang X."/>
        </authorList>
    </citation>
    <scope>NUCLEOTIDE SEQUENCE [LARGE SCALE GENOMIC DNA]</scope>
    <source>
        <strain evidence="4 5">ROY-1-1-2</strain>
    </source>
</reference>
<evidence type="ECO:0000313" key="5">
    <source>
        <dbReference type="Proteomes" id="UP000584642"/>
    </source>
</evidence>
<evidence type="ECO:0000259" key="3">
    <source>
        <dbReference type="PROSITE" id="PS51186"/>
    </source>
</evidence>
<keyword evidence="5" id="KW-1185">Reference proteome</keyword>
<dbReference type="Pfam" id="PF13508">
    <property type="entry name" value="Acetyltransf_7"/>
    <property type="match status" value="1"/>
</dbReference>
<evidence type="ECO:0000256" key="1">
    <source>
        <dbReference type="ARBA" id="ARBA00022679"/>
    </source>
</evidence>
<dbReference type="PANTHER" id="PTHR43877:SF1">
    <property type="entry name" value="ACETYLTRANSFERASE"/>
    <property type="match status" value="1"/>
</dbReference>
<protein>
    <submittedName>
        <fullName evidence="4">GNAT family N-acetyltransferase</fullName>
    </submittedName>
</protein>
<accession>A0ABX2T8I7</accession>
<dbReference type="Proteomes" id="UP000584642">
    <property type="component" value="Unassembled WGS sequence"/>
</dbReference>
<dbReference type="InterPro" id="IPR000182">
    <property type="entry name" value="GNAT_dom"/>
</dbReference>
<dbReference type="InterPro" id="IPR050832">
    <property type="entry name" value="Bact_Acetyltransf"/>
</dbReference>
<dbReference type="PANTHER" id="PTHR43877">
    <property type="entry name" value="AMINOALKYLPHOSPHONATE N-ACETYLTRANSFERASE-RELATED-RELATED"/>
    <property type="match status" value="1"/>
</dbReference>
<dbReference type="Gene3D" id="3.40.630.30">
    <property type="match status" value="1"/>
</dbReference>
<dbReference type="RefSeq" id="WP_180282360.1">
    <property type="nucleotide sequence ID" value="NZ_JABFDB010000008.1"/>
</dbReference>
<evidence type="ECO:0000313" key="4">
    <source>
        <dbReference type="EMBL" id="NYZ20593.1"/>
    </source>
</evidence>
<dbReference type="SUPFAM" id="SSF55729">
    <property type="entry name" value="Acyl-CoA N-acyltransferases (Nat)"/>
    <property type="match status" value="1"/>
</dbReference>
<evidence type="ECO:0000256" key="2">
    <source>
        <dbReference type="ARBA" id="ARBA00023315"/>
    </source>
</evidence>
<name>A0ABX2T8I7_9PROT</name>
<comment type="caution">
    <text evidence="4">The sequence shown here is derived from an EMBL/GenBank/DDBJ whole genome shotgun (WGS) entry which is preliminary data.</text>
</comment>
<dbReference type="CDD" id="cd04301">
    <property type="entry name" value="NAT_SF"/>
    <property type="match status" value="1"/>
</dbReference>